<comment type="caution">
    <text evidence="1">The sequence shown here is derived from an EMBL/GenBank/DDBJ whole genome shotgun (WGS) entry which is preliminary data.</text>
</comment>
<evidence type="ECO:0000313" key="2">
    <source>
        <dbReference type="Proteomes" id="UP000054770"/>
    </source>
</evidence>
<evidence type="ECO:0000313" key="1">
    <source>
        <dbReference type="EMBL" id="SAL88112.1"/>
    </source>
</evidence>
<proteinExistence type="predicted"/>
<accession>A0A158L453</accession>
<keyword evidence="2" id="KW-1185">Reference proteome</keyword>
<dbReference type="OrthoDB" id="9957736at2"/>
<sequence>MPRATSRRTSSGLSRSTLDYVFWEYLKSGSAAPLFGLEDSVRKETMGGSFAELRALYDRTVWIDSRAEMKSLVREMLKEFH</sequence>
<dbReference type="RefSeq" id="WP_087650322.1">
    <property type="nucleotide sequence ID" value="NZ_FCON02000363.1"/>
</dbReference>
<dbReference type="Proteomes" id="UP000054770">
    <property type="component" value="Unassembled WGS sequence"/>
</dbReference>
<reference evidence="1" key="1">
    <citation type="submission" date="2016-01" db="EMBL/GenBank/DDBJ databases">
        <authorList>
            <person name="Peeters C."/>
        </authorList>
    </citation>
    <scope>NUCLEOTIDE SEQUENCE [LARGE SCALE GENOMIC DNA]</scope>
    <source>
        <strain evidence="1">LMG 22940</strain>
    </source>
</reference>
<dbReference type="AlphaFoldDB" id="A0A158L453"/>
<name>A0A158L453_9BURK</name>
<dbReference type="EMBL" id="FCON02000363">
    <property type="protein sequence ID" value="SAL88112.1"/>
    <property type="molecule type" value="Genomic_DNA"/>
</dbReference>
<organism evidence="1 2">
    <name type="scientific">Caballeronia choica</name>
    <dbReference type="NCBI Taxonomy" id="326476"/>
    <lineage>
        <taxon>Bacteria</taxon>
        <taxon>Pseudomonadati</taxon>
        <taxon>Pseudomonadota</taxon>
        <taxon>Betaproteobacteria</taxon>
        <taxon>Burkholderiales</taxon>
        <taxon>Burkholderiaceae</taxon>
        <taxon>Caballeronia</taxon>
    </lineage>
</organism>
<protein>
    <submittedName>
        <fullName evidence="1">Uncharacterized protein</fullName>
    </submittedName>
</protein>
<gene>
    <name evidence="1" type="ORF">AWB68_08660</name>
</gene>